<feature type="region of interest" description="Disordered" evidence="8">
    <location>
        <begin position="206"/>
        <end position="293"/>
    </location>
</feature>
<evidence type="ECO:0000256" key="7">
    <source>
        <dbReference type="RuleBase" id="RU363067"/>
    </source>
</evidence>
<proteinExistence type="inferred from homology"/>
<dbReference type="GO" id="GO:0007165">
    <property type="term" value="P:signal transduction"/>
    <property type="evidence" value="ECO:0007669"/>
    <property type="project" value="InterPro"/>
</dbReference>
<dbReference type="InterPro" id="IPR003607">
    <property type="entry name" value="HD/PDEase_dom"/>
</dbReference>
<evidence type="ECO:0000259" key="9">
    <source>
        <dbReference type="PROSITE" id="PS51845"/>
    </source>
</evidence>
<feature type="binding site" evidence="5">
    <location>
        <begin position="495"/>
        <end position="499"/>
    </location>
    <ligand>
        <name>AMP</name>
        <dbReference type="ChEBI" id="CHEBI:456215"/>
    </ligand>
</feature>
<dbReference type="PRINTS" id="PR00387">
    <property type="entry name" value="PDIESTERASE1"/>
</dbReference>
<dbReference type="SUPFAM" id="SSF109604">
    <property type="entry name" value="HD-domain/PDEase-like"/>
    <property type="match status" value="1"/>
</dbReference>
<feature type="binding site" evidence="6">
    <location>
        <position position="536"/>
    </location>
    <ligand>
        <name>Zn(2+)</name>
        <dbReference type="ChEBI" id="CHEBI:29105"/>
        <label>2</label>
    </ligand>
</feature>
<dbReference type="PROSITE" id="PS51845">
    <property type="entry name" value="PDEASE_I_2"/>
    <property type="match status" value="1"/>
</dbReference>
<feature type="binding site" evidence="5">
    <location>
        <position position="536"/>
    </location>
    <ligand>
        <name>AMP</name>
        <dbReference type="ChEBI" id="CHEBI:456215"/>
    </ligand>
</feature>
<dbReference type="EC" id="3.1.4.-" evidence="7"/>
<reference evidence="10" key="1">
    <citation type="submission" date="2020-06" db="EMBL/GenBank/DDBJ databases">
        <authorList>
            <person name="Ji K."/>
            <person name="Li J."/>
        </authorList>
    </citation>
    <scope>NUCLEOTIDE SEQUENCE</scope>
    <source>
        <strain evidence="10">JKM2019</strain>
        <tissue evidence="10">Whole body</tissue>
    </source>
</reference>
<dbReference type="Pfam" id="PF08499">
    <property type="entry name" value="PDEase_I_N"/>
    <property type="match status" value="1"/>
</dbReference>
<dbReference type="EMBL" id="SDOV01000001">
    <property type="protein sequence ID" value="KAH7646558.1"/>
    <property type="molecule type" value="Genomic_DNA"/>
</dbReference>
<sequence>MIRSIFYYYYYWSSSLLNNHHHHYYYHENEEYNNNKINELRNIIYETYRFYNCLQFSFESLIFSSTLTTNVVIPPPSPPPSLIAAKSLLSNHHLQQQHTPLLLTKNNKLSINQEQNVRPSSAASSFTTIRQPQSMIMDQMNDNINQKPQLPPRPSSVVSATRIGDDNSGGHYQELRHQQSEDTLTSILNNEEKNTASIVSDERLTSTLTSSDGQKKAIITKTTSSSTTSHHEKIFRPQNSTETAPDDDKMMAEAAKTLTSHEQQQQQQSSNLTKTTPISRSGSGSGGGGHQQNFEPIVDTLEVCDKAAARLRELAKHLEHGDIPNEVLQKTFQYAAYVLDTVSMDETRRLLDEEDELAEVKPDAVPSEVREWLTSTFTRNQVSTRNRSDDKPKFRSVANAIRAGIMVDRIYRRLFSATTIQIAPEVSNFLKGTDEWSFDVFSLNQLQQGKVLRNLATDLLNRYGLIHKFKIPTSNLDSFLSQVELGYQKYQNPYHNNLHAADVTQTVHYLLWVTGLAQWLTDLEIFATLVAAIIHDYQHTGTTNNFHIMSGSEISLLYNDRSVLENFHISEAFRVIRKDDANIVANLSREEYREFRTLIIEMVIATDMSTHFQQIKTLKTILSHQDFVLDKQKGLSYILHSADISHPSKNFDLHQRWTLLLMEEFFRQGDMERELGLAYSPLCDRNSTLIPQSQIGFIEFIVYPTMELCGDLIERVYEHLNSSSSSSSTSTTTTVTATATTMATTSVDIIEEEEDNDDQKSSNDNEDSILKPKQQQQQQISRNSSTTTTTTNSSATVITTTTPVFNMVINSSTRKLYRPWLQYLDQNKTKWQQKATLEELKPKPPQQQQQQPGE</sequence>
<dbReference type="InterPro" id="IPR036971">
    <property type="entry name" value="PDEase_catalytic_dom_sf"/>
</dbReference>
<evidence type="ECO:0000256" key="2">
    <source>
        <dbReference type="ARBA" id="ARBA00022723"/>
    </source>
</evidence>
<organism evidence="10">
    <name type="scientific">Dermatophagoides farinae</name>
    <name type="common">American house dust mite</name>
    <dbReference type="NCBI Taxonomy" id="6954"/>
    <lineage>
        <taxon>Eukaryota</taxon>
        <taxon>Metazoa</taxon>
        <taxon>Ecdysozoa</taxon>
        <taxon>Arthropoda</taxon>
        <taxon>Chelicerata</taxon>
        <taxon>Arachnida</taxon>
        <taxon>Acari</taxon>
        <taxon>Acariformes</taxon>
        <taxon>Sarcoptiformes</taxon>
        <taxon>Astigmata</taxon>
        <taxon>Psoroptidia</taxon>
        <taxon>Analgoidea</taxon>
        <taxon>Pyroglyphidae</taxon>
        <taxon>Dermatophagoidinae</taxon>
        <taxon>Dermatophagoides</taxon>
    </lineage>
</organism>
<dbReference type="InterPro" id="IPR023174">
    <property type="entry name" value="PDEase_CS"/>
</dbReference>
<dbReference type="GO" id="GO:0004114">
    <property type="term" value="F:3',5'-cyclic-nucleotide phosphodiesterase activity"/>
    <property type="evidence" value="ECO:0007669"/>
    <property type="project" value="InterPro"/>
</dbReference>
<dbReference type="Proteomes" id="UP000828236">
    <property type="component" value="Unassembled WGS sequence"/>
</dbReference>
<evidence type="ECO:0000256" key="6">
    <source>
        <dbReference type="PIRSR" id="PIRSR623088-3"/>
    </source>
</evidence>
<keyword evidence="3 7" id="KW-0378">Hydrolase</keyword>
<dbReference type="Pfam" id="PF00233">
    <property type="entry name" value="PDEase_I"/>
    <property type="match status" value="1"/>
</dbReference>
<dbReference type="FunFam" id="1.10.1300.10:FF:000032">
    <property type="entry name" value="Phosphodiesterase"/>
    <property type="match status" value="1"/>
</dbReference>
<dbReference type="CDD" id="cd00077">
    <property type="entry name" value="HDc"/>
    <property type="match status" value="1"/>
</dbReference>
<protein>
    <recommendedName>
        <fullName evidence="7">Phosphodiesterase</fullName>
        <ecNumber evidence="7">3.1.4.-</ecNumber>
    </recommendedName>
</protein>
<feature type="region of interest" description="Disordered" evidence="8">
    <location>
        <begin position="743"/>
        <end position="794"/>
    </location>
</feature>
<feature type="binding site" evidence="5">
    <location>
        <position position="643"/>
    </location>
    <ligand>
        <name>AMP</name>
        <dbReference type="ChEBI" id="CHEBI:456215"/>
    </ligand>
</feature>
<evidence type="ECO:0000256" key="3">
    <source>
        <dbReference type="ARBA" id="ARBA00022801"/>
    </source>
</evidence>
<comment type="similarity">
    <text evidence="7">Belongs to the cyclic nucleotide phosphodiesterase family.</text>
</comment>
<feature type="domain" description="PDEase" evidence="9">
    <location>
        <begin position="418"/>
        <end position="838"/>
    </location>
</feature>
<feature type="active site" description="Proton donor" evidence="4">
    <location>
        <position position="495"/>
    </location>
</feature>
<reference evidence="10" key="2">
    <citation type="journal article" date="2021" name="World Allergy Organ. J.">
        <title>Chromosome-level assembly of Dermatophagoides farinae genome and transcriptome reveals two novel allergens Der f 37 and Der f 39.</title>
        <authorList>
            <person name="Chen J."/>
            <person name="Cai Z."/>
            <person name="Fan D."/>
            <person name="Hu J."/>
            <person name="Hou Y."/>
            <person name="He Y."/>
            <person name="Zhang Z."/>
            <person name="Zhao Z."/>
            <person name="Gao P."/>
            <person name="Hu W."/>
            <person name="Sun J."/>
            <person name="Li J."/>
            <person name="Ji K."/>
        </authorList>
    </citation>
    <scope>NUCLEOTIDE SEQUENCE</scope>
    <source>
        <strain evidence="10">JKM2019</strain>
    </source>
</reference>
<dbReference type="Gene3D" id="1.10.1300.10">
    <property type="entry name" value="3'5'-cyclic nucleotide phosphodiesterase, catalytic domain"/>
    <property type="match status" value="1"/>
</dbReference>
<dbReference type="GO" id="GO:0046872">
    <property type="term" value="F:metal ion binding"/>
    <property type="evidence" value="ECO:0007669"/>
    <property type="project" value="UniProtKB-KW"/>
</dbReference>
<feature type="binding site" evidence="6">
    <location>
        <position position="643"/>
    </location>
    <ligand>
        <name>Zn(2+)</name>
        <dbReference type="ChEBI" id="CHEBI:29105"/>
        <label>1</label>
    </ligand>
</feature>
<feature type="binding site" evidence="6">
    <location>
        <position position="499"/>
    </location>
    <ligand>
        <name>Zn(2+)</name>
        <dbReference type="ChEBI" id="CHEBI:29105"/>
        <label>1</label>
    </ligand>
</feature>
<dbReference type="AlphaFoldDB" id="A0A9D4PA03"/>
<feature type="region of interest" description="Disordered" evidence="8">
    <location>
        <begin position="833"/>
        <end position="854"/>
    </location>
</feature>
<evidence type="ECO:0000256" key="4">
    <source>
        <dbReference type="PIRSR" id="PIRSR623088-1"/>
    </source>
</evidence>
<comment type="cofactor">
    <cofactor evidence="7">
        <name>a divalent metal cation</name>
        <dbReference type="ChEBI" id="CHEBI:60240"/>
    </cofactor>
    <text evidence="7">Binds 2 divalent metal cations per subunit. Site 1 may preferentially bind zinc ions, while site 2 has a preference for magnesium and/or manganese ions.</text>
</comment>
<name>A0A9D4PA03_DERFA</name>
<evidence type="ECO:0000256" key="1">
    <source>
        <dbReference type="ARBA" id="ARBA00022535"/>
    </source>
</evidence>
<feature type="binding site" evidence="5">
    <location>
        <position position="694"/>
    </location>
    <ligand>
        <name>AMP</name>
        <dbReference type="ChEBI" id="CHEBI:456215"/>
    </ligand>
</feature>
<dbReference type="InterPro" id="IPR013706">
    <property type="entry name" value="PDE1_N"/>
</dbReference>
<feature type="binding site" evidence="6">
    <location>
        <position position="535"/>
    </location>
    <ligand>
        <name>Zn(2+)</name>
        <dbReference type="ChEBI" id="CHEBI:29105"/>
        <label>1</label>
    </ligand>
</feature>
<dbReference type="InterPro" id="IPR023088">
    <property type="entry name" value="PDEase"/>
</dbReference>
<evidence type="ECO:0000256" key="8">
    <source>
        <dbReference type="SAM" id="MobiDB-lite"/>
    </source>
</evidence>
<dbReference type="PANTHER" id="PTHR11347">
    <property type="entry name" value="CYCLIC NUCLEOTIDE PHOSPHODIESTERASE"/>
    <property type="match status" value="1"/>
</dbReference>
<comment type="caution">
    <text evidence="10">The sequence shown here is derived from an EMBL/GenBank/DDBJ whole genome shotgun (WGS) entry which is preliminary data.</text>
</comment>
<keyword evidence="1" id="KW-0140">cGMP</keyword>
<feature type="compositionally biased region" description="Low complexity" evidence="8">
    <location>
        <begin position="774"/>
        <end position="794"/>
    </location>
</feature>
<gene>
    <name evidence="10" type="ORF">HUG17_2096</name>
</gene>
<evidence type="ECO:0000313" key="10">
    <source>
        <dbReference type="EMBL" id="KAH7646558.1"/>
    </source>
</evidence>
<keyword evidence="2 6" id="KW-0479">Metal-binding</keyword>
<feature type="binding site" evidence="6">
    <location>
        <position position="536"/>
    </location>
    <ligand>
        <name>Zn(2+)</name>
        <dbReference type="ChEBI" id="CHEBI:29105"/>
        <label>1</label>
    </ligand>
</feature>
<accession>A0A9D4PA03</accession>
<dbReference type="InterPro" id="IPR002073">
    <property type="entry name" value="PDEase_catalytic_dom"/>
</dbReference>
<dbReference type="PROSITE" id="PS00126">
    <property type="entry name" value="PDEASE_I_1"/>
    <property type="match status" value="1"/>
</dbReference>
<feature type="compositionally biased region" description="Polar residues" evidence="8">
    <location>
        <begin position="269"/>
        <end position="280"/>
    </location>
</feature>
<feature type="region of interest" description="Disordered" evidence="8">
    <location>
        <begin position="143"/>
        <end position="172"/>
    </location>
</feature>
<evidence type="ECO:0000256" key="5">
    <source>
        <dbReference type="PIRSR" id="PIRSR623088-2"/>
    </source>
</evidence>